<dbReference type="Proteomes" id="UP000824017">
    <property type="component" value="Unassembled WGS sequence"/>
</dbReference>
<name>A0A9D2DBT0_9FIRM</name>
<dbReference type="EMBL" id="DXCD01000244">
    <property type="protein sequence ID" value="HIZ14136.1"/>
    <property type="molecule type" value="Genomic_DNA"/>
</dbReference>
<accession>A0A9D2DBT0</accession>
<feature type="non-terminal residue" evidence="1">
    <location>
        <position position="1"/>
    </location>
</feature>
<dbReference type="AlphaFoldDB" id="A0A9D2DBT0"/>
<gene>
    <name evidence="1" type="ORF">H9817_09470</name>
</gene>
<organism evidence="1 2">
    <name type="scientific">Candidatus Mediterraneibacter stercorigallinarum</name>
    <dbReference type="NCBI Taxonomy" id="2838686"/>
    <lineage>
        <taxon>Bacteria</taxon>
        <taxon>Bacillati</taxon>
        <taxon>Bacillota</taxon>
        <taxon>Clostridia</taxon>
        <taxon>Lachnospirales</taxon>
        <taxon>Lachnospiraceae</taxon>
        <taxon>Mediterraneibacter</taxon>
    </lineage>
</organism>
<protein>
    <submittedName>
        <fullName evidence="1">Uncharacterized protein</fullName>
    </submittedName>
</protein>
<proteinExistence type="predicted"/>
<reference evidence="1" key="1">
    <citation type="journal article" date="2021" name="PeerJ">
        <title>Extensive microbial diversity within the chicken gut microbiome revealed by metagenomics and culture.</title>
        <authorList>
            <person name="Gilroy R."/>
            <person name="Ravi A."/>
            <person name="Getino M."/>
            <person name="Pursley I."/>
            <person name="Horton D.L."/>
            <person name="Alikhan N.F."/>
            <person name="Baker D."/>
            <person name="Gharbi K."/>
            <person name="Hall N."/>
            <person name="Watson M."/>
            <person name="Adriaenssens E.M."/>
            <person name="Foster-Nyarko E."/>
            <person name="Jarju S."/>
            <person name="Secka A."/>
            <person name="Antonio M."/>
            <person name="Oren A."/>
            <person name="Chaudhuri R.R."/>
            <person name="La Ragione R."/>
            <person name="Hildebrand F."/>
            <person name="Pallen M.J."/>
        </authorList>
    </citation>
    <scope>NUCLEOTIDE SEQUENCE</scope>
    <source>
        <strain evidence="1">ChiGjej1B1-13045</strain>
    </source>
</reference>
<comment type="caution">
    <text evidence="1">The sequence shown here is derived from an EMBL/GenBank/DDBJ whole genome shotgun (WGS) entry which is preliminary data.</text>
</comment>
<sequence>PIHTSPSPKGFRKGALLFSGFIQSEVPAANAGFQRWGERGTLSKNRASFLPGVLSIKGMEY</sequence>
<evidence type="ECO:0000313" key="1">
    <source>
        <dbReference type="EMBL" id="HIZ14136.1"/>
    </source>
</evidence>
<reference evidence="1" key="2">
    <citation type="submission" date="2021-04" db="EMBL/GenBank/DDBJ databases">
        <authorList>
            <person name="Gilroy R."/>
        </authorList>
    </citation>
    <scope>NUCLEOTIDE SEQUENCE</scope>
    <source>
        <strain evidence="1">ChiGjej1B1-13045</strain>
    </source>
</reference>
<evidence type="ECO:0000313" key="2">
    <source>
        <dbReference type="Proteomes" id="UP000824017"/>
    </source>
</evidence>